<accession>A0A0A0F933</accession>
<gene>
    <name evidence="1" type="ORF">NCTC11341_02996</name>
</gene>
<dbReference type="AlphaFoldDB" id="A0A0A0F933"/>
<dbReference type="EMBL" id="UGBT01000002">
    <property type="protein sequence ID" value="STH71373.1"/>
    <property type="molecule type" value="Genomic_DNA"/>
</dbReference>
<organism evidence="1 2">
    <name type="scientific">Escherichia coli</name>
    <dbReference type="NCBI Taxonomy" id="562"/>
    <lineage>
        <taxon>Bacteria</taxon>
        <taxon>Pseudomonadati</taxon>
        <taxon>Pseudomonadota</taxon>
        <taxon>Gammaproteobacteria</taxon>
        <taxon>Enterobacterales</taxon>
        <taxon>Enterobacteriaceae</taxon>
        <taxon>Escherichia</taxon>
    </lineage>
</organism>
<reference evidence="1 2" key="1">
    <citation type="submission" date="2018-06" db="EMBL/GenBank/DDBJ databases">
        <authorList>
            <consortium name="Pathogen Informatics"/>
            <person name="Doyle S."/>
        </authorList>
    </citation>
    <scope>NUCLEOTIDE SEQUENCE [LARGE SCALE GENOMIC DNA]</scope>
    <source>
        <strain evidence="1 2">NCTC11341</strain>
    </source>
</reference>
<sequence>MAEWNGYYCTVLNYNIHTDMIIFCPEESEAQNAEK</sequence>
<protein>
    <submittedName>
        <fullName evidence="1">Uncharacterized protein</fullName>
    </submittedName>
</protein>
<evidence type="ECO:0000313" key="1">
    <source>
        <dbReference type="EMBL" id="STH71373.1"/>
    </source>
</evidence>
<evidence type="ECO:0000313" key="2">
    <source>
        <dbReference type="Proteomes" id="UP000254428"/>
    </source>
</evidence>
<name>A0A0A0F933_ECOLX</name>
<dbReference type="Proteomes" id="UP000254428">
    <property type="component" value="Unassembled WGS sequence"/>
</dbReference>
<proteinExistence type="predicted"/>